<dbReference type="Proteomes" id="UP001341281">
    <property type="component" value="Chromosome 08"/>
</dbReference>
<proteinExistence type="predicted"/>
<feature type="region of interest" description="Disordered" evidence="1">
    <location>
        <begin position="264"/>
        <end position="400"/>
    </location>
</feature>
<protein>
    <recommendedName>
        <fullName evidence="4">Aminotransferase-like plant mobile domain-containing protein</fullName>
    </recommendedName>
</protein>
<dbReference type="AlphaFoldDB" id="A0AAQ3UJ90"/>
<feature type="compositionally biased region" description="Acidic residues" evidence="1">
    <location>
        <begin position="292"/>
        <end position="315"/>
    </location>
</feature>
<dbReference type="PANTHER" id="PTHR34835">
    <property type="entry name" value="OS07G0283600 PROTEIN-RELATED"/>
    <property type="match status" value="1"/>
</dbReference>
<keyword evidence="3" id="KW-1185">Reference proteome</keyword>
<evidence type="ECO:0000256" key="1">
    <source>
        <dbReference type="SAM" id="MobiDB-lite"/>
    </source>
</evidence>
<dbReference type="EMBL" id="CP144752">
    <property type="protein sequence ID" value="WVZ91207.1"/>
    <property type="molecule type" value="Genomic_DNA"/>
</dbReference>
<gene>
    <name evidence="2" type="ORF">U9M48_037410</name>
</gene>
<evidence type="ECO:0000313" key="2">
    <source>
        <dbReference type="EMBL" id="WVZ91207.1"/>
    </source>
</evidence>
<evidence type="ECO:0008006" key="4">
    <source>
        <dbReference type="Google" id="ProtNLM"/>
    </source>
</evidence>
<feature type="compositionally biased region" description="Acidic residues" evidence="1">
    <location>
        <begin position="333"/>
        <end position="361"/>
    </location>
</feature>
<name>A0AAQ3UJ90_PASNO</name>
<sequence length="418" mass="46804">MTDCFDAKTMHLILPGRGRIAVSPESVATILGLPNKGGEVKYELDAKAIEFMQERYGFPKGTSAPPINTIVERLMKNEEADDDYLRSWLMLAISTFLCPPTSLGISPRCYPALVDLSQVRNLNWCKFTVDQLKTAALKMNERNSVKGCLLYIVILYVDSLVIPSLDIPTTKPRVGAWSGKLLRKAIKLDTNPDGSFGRLNLKDSGNGSVQNSYFFQMDDIKRFISSKAVPGTASQEKRKLSEIVSNVFTGVADVMGKFVQQVTQIGESSEPNHRTSKRHRSSEHQAQQFSSEESDQLSEDSDYVLDESEDEDDNEKTDSWKSSQNEDNYAAADDGESEDDGANEDEYIADDDTKDGSEDAQQETPADGHRKDGNGQNNDQRSTRTHKRTLKNKTWKERKKQRVCQQCSMLKLNFSPSL</sequence>
<evidence type="ECO:0000313" key="3">
    <source>
        <dbReference type="Proteomes" id="UP001341281"/>
    </source>
</evidence>
<feature type="compositionally biased region" description="Basic residues" evidence="1">
    <location>
        <begin position="383"/>
        <end position="400"/>
    </location>
</feature>
<accession>A0AAQ3UJ90</accession>
<organism evidence="2 3">
    <name type="scientific">Paspalum notatum var. saurae</name>
    <dbReference type="NCBI Taxonomy" id="547442"/>
    <lineage>
        <taxon>Eukaryota</taxon>
        <taxon>Viridiplantae</taxon>
        <taxon>Streptophyta</taxon>
        <taxon>Embryophyta</taxon>
        <taxon>Tracheophyta</taxon>
        <taxon>Spermatophyta</taxon>
        <taxon>Magnoliopsida</taxon>
        <taxon>Liliopsida</taxon>
        <taxon>Poales</taxon>
        <taxon>Poaceae</taxon>
        <taxon>PACMAD clade</taxon>
        <taxon>Panicoideae</taxon>
        <taxon>Andropogonodae</taxon>
        <taxon>Paspaleae</taxon>
        <taxon>Paspalinae</taxon>
        <taxon>Paspalum</taxon>
    </lineage>
</organism>
<reference evidence="2 3" key="1">
    <citation type="submission" date="2024-02" db="EMBL/GenBank/DDBJ databases">
        <title>High-quality chromosome-scale genome assembly of Pensacola bahiagrass (Paspalum notatum Flugge var. saurae).</title>
        <authorList>
            <person name="Vega J.M."/>
            <person name="Podio M."/>
            <person name="Orjuela J."/>
            <person name="Siena L.A."/>
            <person name="Pessino S.C."/>
            <person name="Combes M.C."/>
            <person name="Mariac C."/>
            <person name="Albertini E."/>
            <person name="Pupilli F."/>
            <person name="Ortiz J.P.A."/>
            <person name="Leblanc O."/>
        </authorList>
    </citation>
    <scope>NUCLEOTIDE SEQUENCE [LARGE SCALE GENOMIC DNA]</scope>
    <source>
        <strain evidence="2">R1</strain>
        <tissue evidence="2">Leaf</tissue>
    </source>
</reference>
<dbReference type="PANTHER" id="PTHR34835:SF85">
    <property type="entry name" value="AMINOTRANSFERASE-LIKE PLANT MOBILE DOMAIN-CONTAINING PROTEIN"/>
    <property type="match status" value="1"/>
</dbReference>